<dbReference type="OrthoDB" id="413400at2759"/>
<evidence type="ECO:0000259" key="3">
    <source>
        <dbReference type="Pfam" id="PF01847"/>
    </source>
</evidence>
<name>A0A7M5TZ79_9CNID</name>
<evidence type="ECO:0000313" key="4">
    <source>
        <dbReference type="EnsemblMetazoa" id="CLYHEMP003891.2"/>
    </source>
</evidence>
<evidence type="ECO:0000256" key="2">
    <source>
        <dbReference type="SAM" id="MobiDB-lite"/>
    </source>
</evidence>
<dbReference type="Pfam" id="PF01847">
    <property type="entry name" value="VHL"/>
    <property type="match status" value="1"/>
</dbReference>
<dbReference type="SUPFAM" id="SSF49468">
    <property type="entry name" value="VHL"/>
    <property type="match status" value="2"/>
</dbReference>
<dbReference type="EnsemblMetazoa" id="CLYHEMT003891.2">
    <property type="protein sequence ID" value="CLYHEMP003891.2"/>
    <property type="gene ID" value="CLYHEMG003891"/>
</dbReference>
<feature type="domain" description="von Hippel-Lindau disease tumour suppressor beta" evidence="3">
    <location>
        <begin position="78"/>
        <end position="139"/>
    </location>
</feature>
<dbReference type="AlphaFoldDB" id="A0A7M5TZ79"/>
<comment type="similarity">
    <text evidence="1">Belongs to the VHL family.</text>
</comment>
<reference evidence="4" key="1">
    <citation type="submission" date="2021-01" db="UniProtKB">
        <authorList>
            <consortium name="EnsemblMetazoa"/>
        </authorList>
    </citation>
    <scope>IDENTIFICATION</scope>
</reference>
<dbReference type="Proteomes" id="UP000594262">
    <property type="component" value="Unplaced"/>
</dbReference>
<dbReference type="GeneID" id="136810954"/>
<dbReference type="InterPro" id="IPR022772">
    <property type="entry name" value="VHL_tumour_suppress_b/a_dom"/>
</dbReference>
<accession>A0A7M5TZ79</accession>
<feature type="compositionally biased region" description="Polar residues" evidence="2">
    <location>
        <begin position="1"/>
        <end position="13"/>
    </location>
</feature>
<dbReference type="RefSeq" id="XP_066923650.1">
    <property type="nucleotide sequence ID" value="XM_067067549.1"/>
</dbReference>
<feature type="region of interest" description="Disordered" evidence="2">
    <location>
        <begin position="1"/>
        <end position="72"/>
    </location>
</feature>
<evidence type="ECO:0000313" key="5">
    <source>
        <dbReference type="Proteomes" id="UP000594262"/>
    </source>
</evidence>
<proteinExistence type="inferred from homology"/>
<dbReference type="InterPro" id="IPR037140">
    <property type="entry name" value="VHL_beta_dom_sf"/>
</dbReference>
<sequence>MFGSFQKTSSVESLQKMILREEKQRKTNAERPNKLNIRSKSTDSGSDPDDSNNNNTIITQQSEQTKNTKPQGQIRAGLRSLYLDKPVRVKFVNHSGKEVQLYWINFVGECEKAFKILDGKSEVVDTFETHPWIAANARNKKVSHAFTIGNNLVYYPLMGPNGGKYAVAEIRKAPEKLADLISRPNGTEVLVKFINRTSRPAYLEMVNPEGDRELKHTLEAGQSWTTCTQEKTFWITTMDQETDEGLLLNYGWYYSPVKTRMKKERCYITDYI</sequence>
<dbReference type="CDD" id="cd05468">
    <property type="entry name" value="pVHL"/>
    <property type="match status" value="1"/>
</dbReference>
<feature type="compositionally biased region" description="Polar residues" evidence="2">
    <location>
        <begin position="56"/>
        <end position="71"/>
    </location>
</feature>
<protein>
    <recommendedName>
        <fullName evidence="3">von Hippel-Lindau disease tumour suppressor beta domain-containing protein</fullName>
    </recommendedName>
</protein>
<evidence type="ECO:0000256" key="1">
    <source>
        <dbReference type="ARBA" id="ARBA00010057"/>
    </source>
</evidence>
<dbReference type="Gene3D" id="2.60.40.780">
    <property type="entry name" value="von Hippel-Lindau disease tumour suppressor, beta domain"/>
    <property type="match status" value="2"/>
</dbReference>
<keyword evidence="5" id="KW-1185">Reference proteome</keyword>
<organism evidence="4 5">
    <name type="scientific">Clytia hemisphaerica</name>
    <dbReference type="NCBI Taxonomy" id="252671"/>
    <lineage>
        <taxon>Eukaryota</taxon>
        <taxon>Metazoa</taxon>
        <taxon>Cnidaria</taxon>
        <taxon>Hydrozoa</taxon>
        <taxon>Hydroidolina</taxon>
        <taxon>Leptothecata</taxon>
        <taxon>Obeliida</taxon>
        <taxon>Clytiidae</taxon>
        <taxon>Clytia</taxon>
    </lineage>
</organism>
<dbReference type="InterPro" id="IPR036208">
    <property type="entry name" value="VHL_sf"/>
</dbReference>
<dbReference type="InterPro" id="IPR024053">
    <property type="entry name" value="VHL_beta_dom"/>
</dbReference>
<feature type="compositionally biased region" description="Basic and acidic residues" evidence="2">
    <location>
        <begin position="18"/>
        <end position="33"/>
    </location>
</feature>